<proteinExistence type="predicted"/>
<protein>
    <submittedName>
        <fullName evidence="2">AAA family ATPase</fullName>
    </submittedName>
</protein>
<evidence type="ECO:0000259" key="1">
    <source>
        <dbReference type="Pfam" id="PF13401"/>
    </source>
</evidence>
<dbReference type="PANTHER" id="PTHR35894">
    <property type="entry name" value="GENERAL SECRETION PATHWAY PROTEIN A-RELATED"/>
    <property type="match status" value="1"/>
</dbReference>
<dbReference type="PANTHER" id="PTHR35894:SF1">
    <property type="entry name" value="PHOSPHORIBULOKINASE _ URIDINE KINASE FAMILY"/>
    <property type="match status" value="1"/>
</dbReference>
<name>A0A424YGY4_9FIRM</name>
<comment type="caution">
    <text evidence="2">The sequence shown here is derived from an EMBL/GenBank/DDBJ whole genome shotgun (WGS) entry which is preliminary data.</text>
</comment>
<evidence type="ECO:0000313" key="2">
    <source>
        <dbReference type="EMBL" id="RQD77363.1"/>
    </source>
</evidence>
<dbReference type="InterPro" id="IPR052026">
    <property type="entry name" value="ExeA_AAA_ATPase_DNA-bind"/>
</dbReference>
<dbReference type="Proteomes" id="UP000285138">
    <property type="component" value="Unassembled WGS sequence"/>
</dbReference>
<gene>
    <name evidence="2" type="ORF">D5R97_02550</name>
</gene>
<dbReference type="AlphaFoldDB" id="A0A424YGY4"/>
<organism evidence="2 3">
    <name type="scientific">Candidatus Syntrophonatronum acetioxidans</name>
    <dbReference type="NCBI Taxonomy" id="1795816"/>
    <lineage>
        <taxon>Bacteria</taxon>
        <taxon>Bacillati</taxon>
        <taxon>Bacillota</taxon>
        <taxon>Clostridia</taxon>
        <taxon>Eubacteriales</taxon>
        <taxon>Syntrophomonadaceae</taxon>
        <taxon>Candidatus Syntrophonatronum</taxon>
    </lineage>
</organism>
<dbReference type="InterPro" id="IPR027417">
    <property type="entry name" value="P-loop_NTPase"/>
</dbReference>
<sequence length="265" mass="30195">MYKAFYSLSGDPFSKENNGNFFVSQSFKEAKARLEYLQKSRGMGIILGEPGAGKTYVLRTFSSSLNSALYRVIYFPLSTGTVTDFYRGLVKGLGEEPRFRKVDLFEQFQRRVLSLFKDKRITPVFILDEMHIAPAKMFTDMGLLFNFNMDSLNPFVLIMSGLPSLQERLNVISTQPLNQRILMRYCMEPLEKEEVRQYVEHNLECAGAKHTIFGEDALEAVASLSQGWPRVINNLCLNCLLLGSQRKKEIIDSEIVRLAAQETGM</sequence>
<dbReference type="InterPro" id="IPR049945">
    <property type="entry name" value="AAA_22"/>
</dbReference>
<accession>A0A424YGY4</accession>
<evidence type="ECO:0000313" key="3">
    <source>
        <dbReference type="Proteomes" id="UP000285138"/>
    </source>
</evidence>
<reference evidence="2 3" key="1">
    <citation type="submission" date="2018-08" db="EMBL/GenBank/DDBJ databases">
        <title>The metabolism and importance of syntrophic acetate oxidation coupled to methane or sulfide production in haloalkaline environments.</title>
        <authorList>
            <person name="Timmers P.H.A."/>
            <person name="Vavourakis C.D."/>
            <person name="Sorokin D.Y."/>
            <person name="Sinninghe Damste J.S."/>
            <person name="Muyzer G."/>
            <person name="Stams A.J.M."/>
            <person name="Plugge C.M."/>
        </authorList>
    </citation>
    <scope>NUCLEOTIDE SEQUENCE [LARGE SCALE GENOMIC DNA]</scope>
    <source>
        <strain evidence="2">MSAO_Bac1</strain>
    </source>
</reference>
<dbReference type="Gene3D" id="3.40.50.300">
    <property type="entry name" value="P-loop containing nucleotide triphosphate hydrolases"/>
    <property type="match status" value="1"/>
</dbReference>
<dbReference type="SUPFAM" id="SSF52540">
    <property type="entry name" value="P-loop containing nucleoside triphosphate hydrolases"/>
    <property type="match status" value="1"/>
</dbReference>
<dbReference type="Pfam" id="PF13401">
    <property type="entry name" value="AAA_22"/>
    <property type="match status" value="1"/>
</dbReference>
<feature type="domain" description="ORC1/DEAH AAA+ ATPase" evidence="1">
    <location>
        <begin position="39"/>
        <end position="169"/>
    </location>
</feature>
<dbReference type="GO" id="GO:0016887">
    <property type="term" value="F:ATP hydrolysis activity"/>
    <property type="evidence" value="ECO:0007669"/>
    <property type="project" value="InterPro"/>
</dbReference>
<dbReference type="EMBL" id="QZAA01000071">
    <property type="protein sequence ID" value="RQD77363.1"/>
    <property type="molecule type" value="Genomic_DNA"/>
</dbReference>